<feature type="transmembrane region" description="Helical" evidence="1">
    <location>
        <begin position="146"/>
        <end position="167"/>
    </location>
</feature>
<feature type="transmembrane region" description="Helical" evidence="1">
    <location>
        <begin position="21"/>
        <end position="39"/>
    </location>
</feature>
<comment type="caution">
    <text evidence="2">The sequence shown here is derived from an EMBL/GenBank/DDBJ whole genome shotgun (WGS) entry which is preliminary data.</text>
</comment>
<dbReference type="Proteomes" id="UP000650424">
    <property type="component" value="Unassembled WGS sequence"/>
</dbReference>
<feature type="transmembrane region" description="Helical" evidence="1">
    <location>
        <begin position="89"/>
        <end position="111"/>
    </location>
</feature>
<keyword evidence="1" id="KW-0812">Transmembrane</keyword>
<accession>A0ABR6ZM55</accession>
<dbReference type="RefSeq" id="WP_186945880.1">
    <property type="nucleotide sequence ID" value="NZ_JACOGF010000002.1"/>
</dbReference>
<sequence>MGTLEQVLTVHFRKMKKFFSAFCWSAVILFSFVILPFLFDSIFPRLQFENILRLSMLFFIITALVGLTSYLLVFNELSKIVKLLGKSQIIWVWGPLICTNGLGILFCYTLIQQYNPGKNVLDSNKQFNAVATELVSEKIIKLPTSFASRFFLLFGGLATIAAARGYIDSSSLNSRLSNAVTACYKETERNMASLELVGQSGQITQTIVVPKIGEFAFPIGMRLDEIWSVIRNNLLFSEGFPANTQSSNANWSFSPMRATISAEEKAIAFRWLRGQGELKATYKIFDVNGRTFLLEGDAGSSRSTTISAIRPFFGADSWCNVGNLSSNAGSINKLKTTPTQDELLQADKANYAENNRKDIYESYTVALLLLAFGIVPAIWYFLLRRLHEIAVAIRGE</sequence>
<dbReference type="EMBL" id="JACOGF010000002">
    <property type="protein sequence ID" value="MBC3916628.1"/>
    <property type="molecule type" value="Genomic_DNA"/>
</dbReference>
<feature type="transmembrane region" description="Helical" evidence="1">
    <location>
        <begin position="363"/>
        <end position="382"/>
    </location>
</feature>
<evidence type="ECO:0000313" key="2">
    <source>
        <dbReference type="EMBL" id="MBC3916628.1"/>
    </source>
</evidence>
<feature type="transmembrane region" description="Helical" evidence="1">
    <location>
        <begin position="51"/>
        <end position="77"/>
    </location>
</feature>
<evidence type="ECO:0000256" key="1">
    <source>
        <dbReference type="SAM" id="Phobius"/>
    </source>
</evidence>
<proteinExistence type="predicted"/>
<evidence type="ECO:0000313" key="3">
    <source>
        <dbReference type="Proteomes" id="UP000650424"/>
    </source>
</evidence>
<keyword evidence="3" id="KW-1185">Reference proteome</keyword>
<keyword evidence="1" id="KW-0472">Membrane</keyword>
<protein>
    <submittedName>
        <fullName evidence="2">Uncharacterized protein</fullName>
    </submittedName>
</protein>
<organism evidence="2 3">
    <name type="scientific">Undibacterium hunanense</name>
    <dbReference type="NCBI Taxonomy" id="2762292"/>
    <lineage>
        <taxon>Bacteria</taxon>
        <taxon>Pseudomonadati</taxon>
        <taxon>Pseudomonadota</taxon>
        <taxon>Betaproteobacteria</taxon>
        <taxon>Burkholderiales</taxon>
        <taxon>Oxalobacteraceae</taxon>
        <taxon>Undibacterium</taxon>
    </lineage>
</organism>
<keyword evidence="1" id="KW-1133">Transmembrane helix</keyword>
<name>A0ABR6ZM55_9BURK</name>
<gene>
    <name evidence="2" type="ORF">H8L32_03935</name>
</gene>
<reference evidence="2 3" key="1">
    <citation type="submission" date="2020-08" db="EMBL/GenBank/DDBJ databases">
        <title>Novel species isolated from subtropical streams in China.</title>
        <authorList>
            <person name="Lu H."/>
        </authorList>
    </citation>
    <scope>NUCLEOTIDE SEQUENCE [LARGE SCALE GENOMIC DNA]</scope>
    <source>
        <strain evidence="2 3">CY18W</strain>
    </source>
</reference>